<evidence type="ECO:0000256" key="1">
    <source>
        <dbReference type="SAM" id="MobiDB-lite"/>
    </source>
</evidence>
<dbReference type="Pfam" id="PF16371">
    <property type="entry name" value="MetallophosN"/>
    <property type="match status" value="1"/>
</dbReference>
<dbReference type="Pfam" id="PF00149">
    <property type="entry name" value="Metallophos"/>
    <property type="match status" value="1"/>
</dbReference>
<dbReference type="InterPro" id="IPR032288">
    <property type="entry name" value="Metallophos_C"/>
</dbReference>
<evidence type="ECO:0000259" key="2">
    <source>
        <dbReference type="Pfam" id="PF00149"/>
    </source>
</evidence>
<dbReference type="InterPro" id="IPR029052">
    <property type="entry name" value="Metallo-depent_PP-like"/>
</dbReference>
<dbReference type="RefSeq" id="WP_231741003.1">
    <property type="nucleotide sequence ID" value="NZ_SIHI01000018.1"/>
</dbReference>
<dbReference type="InterPro" id="IPR013783">
    <property type="entry name" value="Ig-like_fold"/>
</dbReference>
<protein>
    <submittedName>
        <fullName evidence="5">Calcineurin-like phosphoesterase</fullName>
    </submittedName>
</protein>
<dbReference type="InterPro" id="IPR032285">
    <property type="entry name" value="Metallophos_N"/>
</dbReference>
<evidence type="ECO:0000313" key="6">
    <source>
        <dbReference type="Proteomes" id="UP000317243"/>
    </source>
</evidence>
<dbReference type="Gene3D" id="2.60.40.10">
    <property type="entry name" value="Immunoglobulins"/>
    <property type="match status" value="1"/>
</dbReference>
<proteinExistence type="predicted"/>
<dbReference type="SUPFAM" id="SSF117074">
    <property type="entry name" value="Hypothetical protein PA1324"/>
    <property type="match status" value="1"/>
</dbReference>
<feature type="domain" description="Calcineurin-like phosphoesterase C-terminal" evidence="3">
    <location>
        <begin position="357"/>
        <end position="522"/>
    </location>
</feature>
<feature type="domain" description="Calcineurin-like phosphoesterase" evidence="2">
    <location>
        <begin position="184"/>
        <end position="333"/>
    </location>
</feature>
<evidence type="ECO:0000259" key="3">
    <source>
        <dbReference type="Pfam" id="PF16370"/>
    </source>
</evidence>
<dbReference type="InterPro" id="IPR004843">
    <property type="entry name" value="Calcineurin-like_PHP"/>
</dbReference>
<feature type="domain" description="Calcineurin-like phosphoesterase N-terminal" evidence="4">
    <location>
        <begin position="55"/>
        <end position="115"/>
    </location>
</feature>
<dbReference type="InterPro" id="IPR051918">
    <property type="entry name" value="STPP_CPPED1"/>
</dbReference>
<reference evidence="5 6" key="1">
    <citation type="submission" date="2019-02" db="EMBL/GenBank/DDBJ databases">
        <title>Deep-cultivation of Planctomycetes and their phenomic and genomic characterization uncovers novel biology.</title>
        <authorList>
            <person name="Wiegand S."/>
            <person name="Jogler M."/>
            <person name="Boedeker C."/>
            <person name="Pinto D."/>
            <person name="Vollmers J."/>
            <person name="Rivas-Marin E."/>
            <person name="Kohn T."/>
            <person name="Peeters S.H."/>
            <person name="Heuer A."/>
            <person name="Rast P."/>
            <person name="Oberbeckmann S."/>
            <person name="Bunk B."/>
            <person name="Jeske O."/>
            <person name="Meyerdierks A."/>
            <person name="Storesund J.E."/>
            <person name="Kallscheuer N."/>
            <person name="Luecker S."/>
            <person name="Lage O.M."/>
            <person name="Pohl T."/>
            <person name="Merkel B.J."/>
            <person name="Hornburger P."/>
            <person name="Mueller R.-W."/>
            <person name="Bruemmer F."/>
            <person name="Labrenz M."/>
            <person name="Spormann A.M."/>
            <person name="Op Den Camp H."/>
            <person name="Overmann J."/>
            <person name="Amann R."/>
            <person name="Jetten M.S.M."/>
            <person name="Mascher T."/>
            <person name="Medema M.H."/>
            <person name="Devos D.P."/>
            <person name="Kaster A.-K."/>
            <person name="Ovreas L."/>
            <person name="Rohde M."/>
            <person name="Galperin M.Y."/>
            <person name="Jogler C."/>
        </authorList>
    </citation>
    <scope>NUCLEOTIDE SEQUENCE [LARGE SCALE GENOMIC DNA]</scope>
    <source>
        <strain evidence="5 6">KOR42</strain>
    </source>
</reference>
<evidence type="ECO:0000259" key="4">
    <source>
        <dbReference type="Pfam" id="PF16371"/>
    </source>
</evidence>
<dbReference type="Gene3D" id="3.60.21.10">
    <property type="match status" value="1"/>
</dbReference>
<dbReference type="SUPFAM" id="SSF56300">
    <property type="entry name" value="Metallo-dependent phosphatases"/>
    <property type="match status" value="1"/>
</dbReference>
<comment type="caution">
    <text evidence="5">The sequence shown here is derived from an EMBL/GenBank/DDBJ whole genome shotgun (WGS) entry which is preliminary data.</text>
</comment>
<sequence length="532" mass="59535">MARLLLIMIVSGVLFLSLMLMSLPGATSDSAEGTPSTANGLVFHDKNGNGVADPGEPGLEGIRVSNGTDIVATNADGRYELPVSSDTTLFVIKPRNWRTPLNELNLPQFYYHHKPIGSPKSKYPGVEPTGPLPESVDFAMTPQEEPENFRAILFGDPQPRNQKEVDYIAHDVIEELIGTDAAFGVTLGDIVFNDLGVMPAMNKTVALLGIPWYNVVGNHDINMDAPNRKLANETFEHFYGPSYYSFDYGPVHFIVVDDIEWIVPQGDGRSTYRGGLGPEQLKFIETDLAQIPEDQMVVLMMHIPIIGVHDRHDLYRLIEQRPLCISISGHTHHHEHVWITDVDGWNGPKPHHHIINVTVCGSWWRGTPDERGIPHATMADGAPNGYSILNFDGNDYRLDYYAAGRGSNHQMEIDAPEVITPAQTSESLVYANVFNGDQHTQVKMRVADGDWIEMDRVREVDPKYLRTYESELKVLEKNPGLFTEIPRPKASSHLWKANLPASLPLGTHRIHIQAIDRHGRQFDDSRIIRVEE</sequence>
<dbReference type="Pfam" id="PF16370">
    <property type="entry name" value="MetallophosC"/>
    <property type="match status" value="1"/>
</dbReference>
<dbReference type="GO" id="GO:0016787">
    <property type="term" value="F:hydrolase activity"/>
    <property type="evidence" value="ECO:0007669"/>
    <property type="project" value="InterPro"/>
</dbReference>
<keyword evidence="6" id="KW-1185">Reference proteome</keyword>
<accession>A0A5C5WIK5</accession>
<dbReference type="EMBL" id="SIHI01000018">
    <property type="protein sequence ID" value="TWT49841.1"/>
    <property type="molecule type" value="Genomic_DNA"/>
</dbReference>
<dbReference type="AlphaFoldDB" id="A0A5C5WIK5"/>
<feature type="region of interest" description="Disordered" evidence="1">
    <location>
        <begin position="27"/>
        <end position="57"/>
    </location>
</feature>
<evidence type="ECO:0000313" key="5">
    <source>
        <dbReference type="EMBL" id="TWT49841.1"/>
    </source>
</evidence>
<feature type="compositionally biased region" description="Polar residues" evidence="1">
    <location>
        <begin position="27"/>
        <end position="39"/>
    </location>
</feature>
<dbReference type="PANTHER" id="PTHR43143">
    <property type="entry name" value="METALLOPHOSPHOESTERASE, CALCINEURIN SUPERFAMILY"/>
    <property type="match status" value="1"/>
</dbReference>
<gene>
    <name evidence="5" type="ORF">KOR42_39140</name>
</gene>
<dbReference type="Proteomes" id="UP000317243">
    <property type="component" value="Unassembled WGS sequence"/>
</dbReference>
<organism evidence="5 6">
    <name type="scientific">Thalassoglobus neptunius</name>
    <dbReference type="NCBI Taxonomy" id="1938619"/>
    <lineage>
        <taxon>Bacteria</taxon>
        <taxon>Pseudomonadati</taxon>
        <taxon>Planctomycetota</taxon>
        <taxon>Planctomycetia</taxon>
        <taxon>Planctomycetales</taxon>
        <taxon>Planctomycetaceae</taxon>
        <taxon>Thalassoglobus</taxon>
    </lineage>
</organism>
<dbReference type="PANTHER" id="PTHR43143:SF6">
    <property type="entry name" value="BLL3016 PROTEIN"/>
    <property type="match status" value="1"/>
</dbReference>
<name>A0A5C5WIK5_9PLAN</name>